<dbReference type="EMBL" id="JYDV01000002">
    <property type="protein sequence ID" value="KRZ45552.1"/>
    <property type="molecule type" value="Genomic_DNA"/>
</dbReference>
<reference evidence="6 7" key="1">
    <citation type="submission" date="2015-01" db="EMBL/GenBank/DDBJ databases">
        <title>Evolution of Trichinella species and genotypes.</title>
        <authorList>
            <person name="Korhonen P.K."/>
            <person name="Edoardo P."/>
            <person name="Giuseppe L.R."/>
            <person name="Gasser R.B."/>
        </authorList>
    </citation>
    <scope>NUCLEOTIDE SEQUENCE [LARGE SCALE GENOMIC DNA]</scope>
    <source>
        <strain evidence="3">ISS13</strain>
        <strain evidence="2">ISS141</strain>
        <strain evidence="5">ISS176</strain>
        <strain evidence="4">ISS588</strain>
    </source>
</reference>
<evidence type="ECO:0000313" key="4">
    <source>
        <dbReference type="EMBL" id="KRZ32438.1"/>
    </source>
</evidence>
<accession>A0A0V0YFE4</accession>
<evidence type="ECO:0000313" key="2">
    <source>
        <dbReference type="EMBL" id="KRX98674.1"/>
    </source>
</evidence>
<dbReference type="EMBL" id="JYDS01000016">
    <property type="protein sequence ID" value="KRZ32438.1"/>
    <property type="molecule type" value="Genomic_DNA"/>
</dbReference>
<comment type="caution">
    <text evidence="2">The sequence shown here is derived from an EMBL/GenBank/DDBJ whole genome shotgun (WGS) entry which is preliminary data.</text>
</comment>
<evidence type="ECO:0000313" key="5">
    <source>
        <dbReference type="EMBL" id="KRZ45552.1"/>
    </source>
</evidence>
<evidence type="ECO:0000313" key="3">
    <source>
        <dbReference type="EMBL" id="KRY79182.1"/>
    </source>
</evidence>
<dbReference type="Proteomes" id="UP000054805">
    <property type="component" value="Unassembled WGS sequence"/>
</dbReference>
<evidence type="ECO:0000313" key="6">
    <source>
        <dbReference type="Proteomes" id="UP000054632"/>
    </source>
</evidence>
<dbReference type="Proteomes" id="UP000054632">
    <property type="component" value="Unassembled WGS sequence"/>
</dbReference>
<sequence length="64" mass="6691">MRKKNKATVGRPVLEDQEGVRVRQKGRGKAAANTGPSTNSEGRVNGLAEGTDEPARGSGSLQTN</sequence>
<dbReference type="Proteomes" id="UP000054826">
    <property type="component" value="Unassembled WGS sequence"/>
</dbReference>
<proteinExistence type="predicted"/>
<evidence type="ECO:0000256" key="1">
    <source>
        <dbReference type="SAM" id="MobiDB-lite"/>
    </source>
</evidence>
<dbReference type="EMBL" id="JYDR01000002">
    <property type="protein sequence ID" value="KRY79182.1"/>
    <property type="molecule type" value="Genomic_DNA"/>
</dbReference>
<protein>
    <submittedName>
        <fullName evidence="2">Uncharacterized protein</fullName>
    </submittedName>
</protein>
<keyword evidence="7" id="KW-1185">Reference proteome</keyword>
<gene>
    <name evidence="3" type="ORF">T4A_471</name>
    <name evidence="4" type="ORF">T4B_14102</name>
    <name evidence="5" type="ORF">T4C_10438</name>
    <name evidence="2" type="ORF">T4E_5242</name>
</gene>
<organism evidence="2 8">
    <name type="scientific">Trichinella pseudospiralis</name>
    <name type="common">Parasitic roundworm</name>
    <dbReference type="NCBI Taxonomy" id="6337"/>
    <lineage>
        <taxon>Eukaryota</taxon>
        <taxon>Metazoa</taxon>
        <taxon>Ecdysozoa</taxon>
        <taxon>Nematoda</taxon>
        <taxon>Enoplea</taxon>
        <taxon>Dorylaimia</taxon>
        <taxon>Trichinellida</taxon>
        <taxon>Trichinellidae</taxon>
        <taxon>Trichinella</taxon>
    </lineage>
</organism>
<evidence type="ECO:0000313" key="7">
    <source>
        <dbReference type="Proteomes" id="UP000054805"/>
    </source>
</evidence>
<dbReference type="AlphaFoldDB" id="A0A0V0YFE4"/>
<feature type="region of interest" description="Disordered" evidence="1">
    <location>
        <begin position="1"/>
        <end position="64"/>
    </location>
</feature>
<evidence type="ECO:0000313" key="8">
    <source>
        <dbReference type="Proteomes" id="UP000054815"/>
    </source>
</evidence>
<name>A0A0V0YFE4_TRIPS</name>
<dbReference type="Proteomes" id="UP000054815">
    <property type="component" value="Unassembled WGS sequence"/>
</dbReference>
<dbReference type="EMBL" id="JYDU01000019">
    <property type="protein sequence ID" value="KRX98674.1"/>
    <property type="molecule type" value="Genomic_DNA"/>
</dbReference>